<feature type="compositionally biased region" description="Basic residues" evidence="2">
    <location>
        <begin position="823"/>
        <end position="832"/>
    </location>
</feature>
<organism evidence="3 4">
    <name type="scientific">Triparma retinervis</name>
    <dbReference type="NCBI Taxonomy" id="2557542"/>
    <lineage>
        <taxon>Eukaryota</taxon>
        <taxon>Sar</taxon>
        <taxon>Stramenopiles</taxon>
        <taxon>Ochrophyta</taxon>
        <taxon>Bolidophyceae</taxon>
        <taxon>Parmales</taxon>
        <taxon>Triparmaceae</taxon>
        <taxon>Triparma</taxon>
    </lineage>
</organism>
<reference evidence="3" key="1">
    <citation type="submission" date="2022-07" db="EMBL/GenBank/DDBJ databases">
        <title>Genome analysis of Parmales, a sister group of diatoms, reveals the evolutionary specialization of diatoms from phago-mixotrophs to photoautotrophs.</title>
        <authorList>
            <person name="Ban H."/>
            <person name="Sato S."/>
            <person name="Yoshikawa S."/>
            <person name="Kazumasa Y."/>
            <person name="Nakamura Y."/>
            <person name="Ichinomiya M."/>
            <person name="Saitoh K."/>
            <person name="Sato N."/>
            <person name="Blanc-Mathieu R."/>
            <person name="Endo H."/>
            <person name="Kuwata A."/>
            <person name="Ogata H."/>
        </authorList>
    </citation>
    <scope>NUCLEOTIDE SEQUENCE</scope>
</reference>
<dbReference type="AlphaFoldDB" id="A0A9W7E6E7"/>
<keyword evidence="1" id="KW-0175">Coiled coil</keyword>
<protein>
    <submittedName>
        <fullName evidence="3">Uncharacterized protein</fullName>
    </submittedName>
</protein>
<comment type="caution">
    <text evidence="3">The sequence shown here is derived from an EMBL/GenBank/DDBJ whole genome shotgun (WGS) entry which is preliminary data.</text>
</comment>
<proteinExistence type="predicted"/>
<keyword evidence="4" id="KW-1185">Reference proteome</keyword>
<evidence type="ECO:0000256" key="1">
    <source>
        <dbReference type="SAM" id="Coils"/>
    </source>
</evidence>
<name>A0A9W7E6E7_9STRA</name>
<dbReference type="Proteomes" id="UP001165082">
    <property type="component" value="Unassembled WGS sequence"/>
</dbReference>
<evidence type="ECO:0000313" key="4">
    <source>
        <dbReference type="Proteomes" id="UP001165082"/>
    </source>
</evidence>
<dbReference type="EMBL" id="BRXZ01003899">
    <property type="protein sequence ID" value="GMH64243.1"/>
    <property type="molecule type" value="Genomic_DNA"/>
</dbReference>
<evidence type="ECO:0000313" key="3">
    <source>
        <dbReference type="EMBL" id="GMH64243.1"/>
    </source>
</evidence>
<evidence type="ECO:0000256" key="2">
    <source>
        <dbReference type="SAM" id="MobiDB-lite"/>
    </source>
</evidence>
<sequence length="880" mass="95238">MSQAATGGAEGTRDQSLQHWHEMECKLQYMQSQVEEAQSALARKHMQQQELVMRAEKAEKMTEELEGRLGDTKVILKKTAFALKSTSNTEASLTNASHSLLSTLKTSIASNADLHSALTTNVDEVRKYKSSASTFKSESKVTMEGLMEDVNKLNQHLSEVKECEMKISEDTAAAASSGLDSVASLVGKVSVLVDDYKTLVGTQVQENVKNVARDIGETTKDKLKGMLEGFEKGEKLLEGEVRASEIRLEKNGEELENEIEKNLDSKFADANASSKSLMSSLSSKIADLESALSAATATSKDNSATINSLIAKALDNLKDATSEGFGSLSTKCDSIISAAKESSLAYESDNKHSPMEELNGKSAKNLSSFSANLLAQNMAQKEVIARQEKEIEQAKVKQIKAQNDFVANMMEGIGKLMNEQSGKIVAMTTKAYEQQQKENQEIGRIAGESSEATKGYCEGAERGLGEMGGLIRDAKRNDEVAIGALGAAAKGVEEVKKVQEAILEGFNENVETATKHVGEHFSSTEAYSKSVDETAKEASTLAKEVDKDSLAQNLSSMKSVHEAGAASAAFARRNLEAFSSDLTAIKDPREAVKEEVIEGANMVTKELEGGVGKLNECVDTVVKETNEFGEVCMGTIGEVDAAIEGQKSAVSRNLQDASKRASDNMAKASAHQDSSVALVRTLEGQNSRYVDDVVKCEEDVEDAPEMKFYQVDEFVYATAAREDIDKEFDEEDEEKLEKGVPPVKVPVEIGVMDLMSIDEKVKQVEREKREMKKRENDENAAKTGMDRPPERRRSSIGLDAGAPLADVSKKEINSPKRMSVSVKRTKSPKSRRGSSVVSSSRSKSPRPSTAGAKARPTSTRARGGRATSRSGSGIVTSKDI</sequence>
<dbReference type="OrthoDB" id="3176171at2759"/>
<feature type="compositionally biased region" description="Basic and acidic residues" evidence="2">
    <location>
        <begin position="762"/>
        <end position="793"/>
    </location>
</feature>
<feature type="compositionally biased region" description="Low complexity" evidence="2">
    <location>
        <begin position="833"/>
        <end position="848"/>
    </location>
</feature>
<feature type="compositionally biased region" description="Low complexity" evidence="2">
    <location>
        <begin position="857"/>
        <end position="873"/>
    </location>
</feature>
<feature type="region of interest" description="Disordered" evidence="2">
    <location>
        <begin position="762"/>
        <end position="880"/>
    </location>
</feature>
<accession>A0A9W7E6E7</accession>
<feature type="coiled-coil region" evidence="1">
    <location>
        <begin position="377"/>
        <end position="404"/>
    </location>
</feature>
<gene>
    <name evidence="3" type="ORF">TrRE_jg4004</name>
</gene>